<evidence type="ECO:0000313" key="1">
    <source>
        <dbReference type="EMBL" id="KAF4457019.1"/>
    </source>
</evidence>
<dbReference type="AlphaFoldDB" id="A0A8H4NZJ6"/>
<sequence length="194" mass="22534">MECLDLYDDSDVWVPPAHHKGPIVETWDKWRNVFNRLRNSVSADPSIPRHLTDRAVLKFTITLFDQEPAIGSTLSHSYSEPIVLKNNDGVQKEDLVNGLIDNLYGDTLPKVFIEQDLWGDRDEAIVGKCAHDKEPRYFKDDMGVVIYNSLWKSVSENSYGNRIAYLHENDMPNIVFYCCRLDEYRERVKGRINR</sequence>
<dbReference type="Proteomes" id="UP000554235">
    <property type="component" value="Unassembled WGS sequence"/>
</dbReference>
<reference evidence="1 2" key="1">
    <citation type="submission" date="2020-01" db="EMBL/GenBank/DDBJ databases">
        <title>Identification and distribution of gene clusters putatively required for synthesis of sphingolipid metabolism inhibitors in phylogenetically diverse species of the filamentous fungus Fusarium.</title>
        <authorList>
            <person name="Kim H.-S."/>
            <person name="Busman M."/>
            <person name="Brown D.W."/>
            <person name="Divon H."/>
            <person name="Uhlig S."/>
            <person name="Proctor R.H."/>
        </authorList>
    </citation>
    <scope>NUCLEOTIDE SEQUENCE [LARGE SCALE GENOMIC DNA]</scope>
    <source>
        <strain evidence="1 2">NRRL 20459</strain>
    </source>
</reference>
<keyword evidence="2" id="KW-1185">Reference proteome</keyword>
<organism evidence="1 2">
    <name type="scientific">Fusarium albosuccineum</name>
    <dbReference type="NCBI Taxonomy" id="1237068"/>
    <lineage>
        <taxon>Eukaryota</taxon>
        <taxon>Fungi</taxon>
        <taxon>Dikarya</taxon>
        <taxon>Ascomycota</taxon>
        <taxon>Pezizomycotina</taxon>
        <taxon>Sordariomycetes</taxon>
        <taxon>Hypocreomycetidae</taxon>
        <taxon>Hypocreales</taxon>
        <taxon>Nectriaceae</taxon>
        <taxon>Fusarium</taxon>
        <taxon>Fusarium decemcellulare species complex</taxon>
    </lineage>
</organism>
<comment type="caution">
    <text evidence="1">The sequence shown here is derived from an EMBL/GenBank/DDBJ whole genome shotgun (WGS) entry which is preliminary data.</text>
</comment>
<accession>A0A8H4NZJ6</accession>
<gene>
    <name evidence="1" type="ORF">FALBO_15284</name>
</gene>
<evidence type="ECO:0000313" key="2">
    <source>
        <dbReference type="Proteomes" id="UP000554235"/>
    </source>
</evidence>
<protein>
    <submittedName>
        <fullName evidence="1">Uncharacterized protein</fullName>
    </submittedName>
</protein>
<name>A0A8H4NZJ6_9HYPO</name>
<dbReference type="EMBL" id="JAADYS010002629">
    <property type="protein sequence ID" value="KAF4457019.1"/>
    <property type="molecule type" value="Genomic_DNA"/>
</dbReference>
<proteinExistence type="predicted"/>
<dbReference type="OrthoDB" id="5243768at2759"/>